<dbReference type="Proteomes" id="UP000557230">
    <property type="component" value="Unassembled WGS sequence"/>
</dbReference>
<feature type="non-terminal residue" evidence="1">
    <location>
        <position position="74"/>
    </location>
</feature>
<feature type="non-terminal residue" evidence="1">
    <location>
        <position position="1"/>
    </location>
</feature>
<name>A0A7L1H1T2_9PICI</name>
<protein>
    <submittedName>
        <fullName evidence="1">HAUS6 protein</fullName>
    </submittedName>
</protein>
<proteinExistence type="predicted"/>
<sequence length="74" mass="8905">PRLRHLFYQFARYVMLKDLEANSVGFDIPFAEAVEARPEDVHMAKARRRVAYNKLLQIFQKEEFVRQEHEQKAQ</sequence>
<comment type="caution">
    <text evidence="1">The sequence shown here is derived from an EMBL/GenBank/DDBJ whole genome shotgun (WGS) entry which is preliminary data.</text>
</comment>
<dbReference type="EMBL" id="VXBD01016066">
    <property type="protein sequence ID" value="NXN20203.1"/>
    <property type="molecule type" value="Genomic_DNA"/>
</dbReference>
<dbReference type="AlphaFoldDB" id="A0A7L1H1T2"/>
<gene>
    <name evidence="1" type="primary">Haus6_0</name>
    <name evidence="1" type="ORF">INDMAC_R15071</name>
</gene>
<accession>A0A7L1H1T2</accession>
<evidence type="ECO:0000313" key="2">
    <source>
        <dbReference type="Proteomes" id="UP000557230"/>
    </source>
</evidence>
<keyword evidence="2" id="KW-1185">Reference proteome</keyword>
<reference evidence="1 2" key="1">
    <citation type="submission" date="2019-09" db="EMBL/GenBank/DDBJ databases">
        <title>Bird 10,000 Genomes (B10K) Project - Family phase.</title>
        <authorList>
            <person name="Zhang G."/>
        </authorList>
    </citation>
    <scope>NUCLEOTIDE SEQUENCE [LARGE SCALE GENOMIC DNA]</scope>
    <source>
        <strain evidence="1">B10K-DU-001-78</strain>
        <tissue evidence="1">Muscle</tissue>
    </source>
</reference>
<organism evidence="1 2">
    <name type="scientific">Indicator maculatus</name>
    <name type="common">spotted honeyguide</name>
    <dbReference type="NCBI Taxonomy" id="545262"/>
    <lineage>
        <taxon>Eukaryota</taxon>
        <taxon>Metazoa</taxon>
        <taxon>Chordata</taxon>
        <taxon>Craniata</taxon>
        <taxon>Vertebrata</taxon>
        <taxon>Euteleostomi</taxon>
        <taxon>Archelosauria</taxon>
        <taxon>Archosauria</taxon>
        <taxon>Dinosauria</taxon>
        <taxon>Saurischia</taxon>
        <taxon>Theropoda</taxon>
        <taxon>Coelurosauria</taxon>
        <taxon>Aves</taxon>
        <taxon>Neognathae</taxon>
        <taxon>Neoaves</taxon>
        <taxon>Telluraves</taxon>
        <taxon>Coraciimorphae</taxon>
        <taxon>Piciformes</taxon>
        <taxon>Indicatoridae</taxon>
        <taxon>Indicator</taxon>
    </lineage>
</organism>
<evidence type="ECO:0000313" key="1">
    <source>
        <dbReference type="EMBL" id="NXN20203.1"/>
    </source>
</evidence>
<dbReference type="OrthoDB" id="5575722at2759"/>